<comment type="caution">
    <text evidence="2">The sequence shown here is derived from an EMBL/GenBank/DDBJ whole genome shotgun (WGS) entry which is preliminary data.</text>
</comment>
<evidence type="ECO:0000256" key="1">
    <source>
        <dbReference type="SAM" id="Phobius"/>
    </source>
</evidence>
<proteinExistence type="predicted"/>
<feature type="transmembrane region" description="Helical" evidence="1">
    <location>
        <begin position="34"/>
        <end position="54"/>
    </location>
</feature>
<feature type="transmembrane region" description="Helical" evidence="1">
    <location>
        <begin position="9"/>
        <end position="28"/>
    </location>
</feature>
<dbReference type="RefSeq" id="WP_047803759.1">
    <property type="nucleotide sequence ID" value="NZ_JARAMH010000014.1"/>
</dbReference>
<gene>
    <name evidence="2" type="ORF">ACFPCS_12245</name>
</gene>
<keyword evidence="1" id="KW-0812">Transmembrane</keyword>
<sequence length="90" mass="9797">MTTRRQPGFVLAVVLAAVAHLVAGYFYLASGLMAPLWAVVLLLVWWAVLTVVGVRLVQRRSYLVLLVPVVAAVSWFGLMSFGGQVLGWTP</sequence>
<name>A0ABV9TL42_9MICC</name>
<reference evidence="3" key="1">
    <citation type="journal article" date="2019" name="Int. J. Syst. Evol. Microbiol.">
        <title>The Global Catalogue of Microorganisms (GCM) 10K type strain sequencing project: providing services to taxonomists for standard genome sequencing and annotation.</title>
        <authorList>
            <consortium name="The Broad Institute Genomics Platform"/>
            <consortium name="The Broad Institute Genome Sequencing Center for Infectious Disease"/>
            <person name="Wu L."/>
            <person name="Ma J."/>
        </authorList>
    </citation>
    <scope>NUCLEOTIDE SEQUENCE [LARGE SCALE GENOMIC DNA]</scope>
    <source>
        <strain evidence="3">CGMCC 4.6946</strain>
    </source>
</reference>
<evidence type="ECO:0000313" key="3">
    <source>
        <dbReference type="Proteomes" id="UP001595797"/>
    </source>
</evidence>
<organism evidence="2 3">
    <name type="scientific">Kocuria oceani</name>
    <dbReference type="NCBI Taxonomy" id="988827"/>
    <lineage>
        <taxon>Bacteria</taxon>
        <taxon>Bacillati</taxon>
        <taxon>Actinomycetota</taxon>
        <taxon>Actinomycetes</taxon>
        <taxon>Micrococcales</taxon>
        <taxon>Micrococcaceae</taxon>
        <taxon>Kocuria</taxon>
    </lineage>
</organism>
<keyword evidence="3" id="KW-1185">Reference proteome</keyword>
<keyword evidence="1" id="KW-1133">Transmembrane helix</keyword>
<protein>
    <submittedName>
        <fullName evidence="2">Uncharacterized protein</fullName>
    </submittedName>
</protein>
<accession>A0ABV9TL42</accession>
<evidence type="ECO:0000313" key="2">
    <source>
        <dbReference type="EMBL" id="MFC4904339.1"/>
    </source>
</evidence>
<dbReference type="Proteomes" id="UP001595797">
    <property type="component" value="Unassembled WGS sequence"/>
</dbReference>
<dbReference type="EMBL" id="JBHSIW010000016">
    <property type="protein sequence ID" value="MFC4904339.1"/>
    <property type="molecule type" value="Genomic_DNA"/>
</dbReference>
<keyword evidence="1" id="KW-0472">Membrane</keyword>
<feature type="transmembrane region" description="Helical" evidence="1">
    <location>
        <begin position="61"/>
        <end position="81"/>
    </location>
</feature>